<accession>A0A8J3Y1Z4</accession>
<feature type="region of interest" description="Disordered" evidence="1">
    <location>
        <begin position="73"/>
        <end position="93"/>
    </location>
</feature>
<dbReference type="InterPro" id="IPR009061">
    <property type="entry name" value="DNA-bd_dom_put_sf"/>
</dbReference>
<dbReference type="AlphaFoldDB" id="A0A8J3Y1Z4"/>
<feature type="compositionally biased region" description="Basic and acidic residues" evidence="1">
    <location>
        <begin position="10"/>
        <end position="22"/>
    </location>
</feature>
<reference evidence="2" key="1">
    <citation type="submission" date="2021-01" db="EMBL/GenBank/DDBJ databases">
        <title>Whole genome shotgun sequence of Planotetraspora thailandica NBRC 104271.</title>
        <authorList>
            <person name="Komaki H."/>
            <person name="Tamura T."/>
        </authorList>
    </citation>
    <scope>NUCLEOTIDE SEQUENCE</scope>
    <source>
        <strain evidence="2">NBRC 104271</strain>
    </source>
</reference>
<evidence type="ECO:0000313" key="3">
    <source>
        <dbReference type="Proteomes" id="UP000605992"/>
    </source>
</evidence>
<dbReference type="Proteomes" id="UP000605992">
    <property type="component" value="Unassembled WGS sequence"/>
</dbReference>
<proteinExistence type="predicted"/>
<dbReference type="EMBL" id="BOOR01000085">
    <property type="protein sequence ID" value="GII59405.1"/>
    <property type="molecule type" value="Genomic_DNA"/>
</dbReference>
<comment type="caution">
    <text evidence="2">The sequence shown here is derived from an EMBL/GenBank/DDBJ whole genome shotgun (WGS) entry which is preliminary data.</text>
</comment>
<evidence type="ECO:0000256" key="1">
    <source>
        <dbReference type="SAM" id="MobiDB-lite"/>
    </source>
</evidence>
<keyword evidence="3" id="KW-1185">Reference proteome</keyword>
<protein>
    <submittedName>
        <fullName evidence="2">Uncharacterized protein</fullName>
    </submittedName>
</protein>
<organism evidence="2 3">
    <name type="scientific">Planotetraspora thailandica</name>
    <dbReference type="NCBI Taxonomy" id="487172"/>
    <lineage>
        <taxon>Bacteria</taxon>
        <taxon>Bacillati</taxon>
        <taxon>Actinomycetota</taxon>
        <taxon>Actinomycetes</taxon>
        <taxon>Streptosporangiales</taxon>
        <taxon>Streptosporangiaceae</taxon>
        <taxon>Planotetraspora</taxon>
    </lineage>
</organism>
<evidence type="ECO:0000313" key="2">
    <source>
        <dbReference type="EMBL" id="GII59405.1"/>
    </source>
</evidence>
<gene>
    <name evidence="2" type="ORF">Pth03_77940</name>
</gene>
<sequence>MVETAQADGMTHKAPDYEEERRSTRRRAPGHAQTGETATATSGKLLRVSVDRGPVTLAEWAETVGRTEDSVRNHWRPLPGFPQPVGRRPSASPGPGVAIYARAELDAWRAQWEVSRDKPAPERLAVPGDPDEYLTLGAIARRLGVDGRTVTQYRSLIDQAAASEQHGQRRRYRLADVIEVLNTRAGRGVSLTPEVDRRRTHD</sequence>
<name>A0A8J3Y1Z4_9ACTN</name>
<dbReference type="SUPFAM" id="SSF46955">
    <property type="entry name" value="Putative DNA-binding domain"/>
    <property type="match status" value="1"/>
</dbReference>
<feature type="region of interest" description="Disordered" evidence="1">
    <location>
        <begin position="1"/>
        <end position="46"/>
    </location>
</feature>